<dbReference type="GO" id="GO:0005886">
    <property type="term" value="C:plasma membrane"/>
    <property type="evidence" value="ECO:0007669"/>
    <property type="project" value="TreeGrafter"/>
</dbReference>
<dbReference type="SUPFAM" id="SSF111418">
    <property type="entry name" value="Hormone receptor domain"/>
    <property type="match status" value="1"/>
</dbReference>
<dbReference type="PROSITE" id="PS50261">
    <property type="entry name" value="G_PROTEIN_RECEP_F2_4"/>
    <property type="match status" value="1"/>
</dbReference>
<evidence type="ECO:0000256" key="3">
    <source>
        <dbReference type="ARBA" id="ARBA00022989"/>
    </source>
</evidence>
<keyword evidence="5 8" id="KW-0472">Membrane</keyword>
<protein>
    <submittedName>
        <fullName evidence="10">Growth hormone releasing hormone receptor</fullName>
    </submittedName>
</protein>
<evidence type="ECO:0000259" key="9">
    <source>
        <dbReference type="PROSITE" id="PS50261"/>
    </source>
</evidence>
<reference evidence="10" key="1">
    <citation type="submission" date="2025-08" db="UniProtKB">
        <authorList>
            <consortium name="Ensembl"/>
        </authorList>
    </citation>
    <scope>IDENTIFICATION</scope>
</reference>
<dbReference type="GO" id="GO:0019838">
    <property type="term" value="F:growth factor binding"/>
    <property type="evidence" value="ECO:0007669"/>
    <property type="project" value="TreeGrafter"/>
</dbReference>
<feature type="transmembrane region" description="Helical" evidence="8">
    <location>
        <begin position="85"/>
        <end position="107"/>
    </location>
</feature>
<evidence type="ECO:0000256" key="8">
    <source>
        <dbReference type="SAM" id="Phobius"/>
    </source>
</evidence>
<evidence type="ECO:0000256" key="1">
    <source>
        <dbReference type="ARBA" id="ARBA00004141"/>
    </source>
</evidence>
<dbReference type="GO" id="GO:0007189">
    <property type="term" value="P:adenylate cyclase-activating G protein-coupled receptor signaling pathway"/>
    <property type="evidence" value="ECO:0007669"/>
    <property type="project" value="TreeGrafter"/>
</dbReference>
<keyword evidence="7" id="KW-0807">Transducer</keyword>
<feature type="domain" description="G-protein coupled receptors family 2 profile 2" evidence="9">
    <location>
        <begin position="82"/>
        <end position="337"/>
    </location>
</feature>
<dbReference type="GO" id="GO:0008528">
    <property type="term" value="F:G protein-coupled peptide receptor activity"/>
    <property type="evidence" value="ECO:0007669"/>
    <property type="project" value="TreeGrafter"/>
</dbReference>
<keyword evidence="6" id="KW-0675">Receptor</keyword>
<evidence type="ECO:0000313" key="10">
    <source>
        <dbReference type="Ensembl" id="ENSVKKP00000022255.1"/>
    </source>
</evidence>
<dbReference type="Gene3D" id="1.20.1070.10">
    <property type="entry name" value="Rhodopsin 7-helix transmembrane proteins"/>
    <property type="match status" value="2"/>
</dbReference>
<organism evidence="10 11">
    <name type="scientific">Varanus komodoensis</name>
    <name type="common">Komodo dragon</name>
    <dbReference type="NCBI Taxonomy" id="61221"/>
    <lineage>
        <taxon>Eukaryota</taxon>
        <taxon>Metazoa</taxon>
        <taxon>Chordata</taxon>
        <taxon>Craniata</taxon>
        <taxon>Vertebrata</taxon>
        <taxon>Euteleostomi</taxon>
        <taxon>Lepidosauria</taxon>
        <taxon>Squamata</taxon>
        <taxon>Bifurcata</taxon>
        <taxon>Unidentata</taxon>
        <taxon>Episquamata</taxon>
        <taxon>Toxicofera</taxon>
        <taxon>Anguimorpha</taxon>
        <taxon>Paleoanguimorpha</taxon>
        <taxon>Varanoidea</taxon>
        <taxon>Varanidae</taxon>
        <taxon>Varanus</taxon>
    </lineage>
</organism>
<dbReference type="AlphaFoldDB" id="A0A8D2LJB6"/>
<comment type="subcellular location">
    <subcellularLocation>
        <location evidence="1">Membrane</location>
        <topology evidence="1">Multi-pass membrane protein</topology>
    </subcellularLocation>
</comment>
<dbReference type="PRINTS" id="PR00249">
    <property type="entry name" value="GPCRSECRETIN"/>
</dbReference>
<feature type="transmembrane region" description="Helical" evidence="8">
    <location>
        <begin position="170"/>
        <end position="189"/>
    </location>
</feature>
<evidence type="ECO:0000256" key="2">
    <source>
        <dbReference type="ARBA" id="ARBA00022692"/>
    </source>
</evidence>
<dbReference type="GO" id="GO:0007166">
    <property type="term" value="P:cell surface receptor signaling pathway"/>
    <property type="evidence" value="ECO:0007669"/>
    <property type="project" value="InterPro"/>
</dbReference>
<keyword evidence="4" id="KW-0297">G-protein coupled receptor</keyword>
<accession>A0A8D2LJB6</accession>
<evidence type="ECO:0000256" key="7">
    <source>
        <dbReference type="ARBA" id="ARBA00023224"/>
    </source>
</evidence>
<dbReference type="Proteomes" id="UP000694545">
    <property type="component" value="Unplaced"/>
</dbReference>
<reference evidence="10" key="2">
    <citation type="submission" date="2025-09" db="UniProtKB">
        <authorList>
            <consortium name="Ensembl"/>
        </authorList>
    </citation>
    <scope>IDENTIFICATION</scope>
</reference>
<dbReference type="PANTHER" id="PTHR45620:SF14">
    <property type="entry name" value="GROWTH HORMONE-RELEASING HORMONE RECEPTOR"/>
    <property type="match status" value="1"/>
</dbReference>
<proteinExistence type="predicted"/>
<dbReference type="GO" id="GO:0008284">
    <property type="term" value="P:positive regulation of cell population proliferation"/>
    <property type="evidence" value="ECO:0007669"/>
    <property type="project" value="TreeGrafter"/>
</dbReference>
<evidence type="ECO:0000313" key="11">
    <source>
        <dbReference type="Proteomes" id="UP000694545"/>
    </source>
</evidence>
<feature type="transmembrane region" description="Helical" evidence="8">
    <location>
        <begin position="119"/>
        <end position="140"/>
    </location>
</feature>
<dbReference type="InterPro" id="IPR050332">
    <property type="entry name" value="GPCR_2"/>
</dbReference>
<dbReference type="InterPro" id="IPR036445">
    <property type="entry name" value="GPCR_2_extracell_dom_sf"/>
</dbReference>
<dbReference type="PANTHER" id="PTHR45620">
    <property type="entry name" value="PDF RECEPTOR-LIKE PROTEIN-RELATED"/>
    <property type="match status" value="1"/>
</dbReference>
<dbReference type="GO" id="GO:0017046">
    <property type="term" value="F:peptide hormone binding"/>
    <property type="evidence" value="ECO:0007669"/>
    <property type="project" value="TreeGrafter"/>
</dbReference>
<name>A0A8D2LJB6_VARKO</name>
<sequence length="388" mass="45288">MHREGSQDPAPPLFVCGPRLPTETQSWKERRRLILFALVFIGLVKRNCTAQGWTDPFPPYSIACPVDDDATLGEQMAFLSTIKTFYTVGYSISTTSLVVAVMVLVAFRRLHCPRNYIHIHLFLTFILKAVAIFIKDVVLFQTEDPDSCGFSTTECKISMLLCHYFTMSNFMWLLVEALYINALLLSSFAHGRRYFWWLVLFGWGKYRDLRHAPDPWFTSGQSERAFLWRGCDSGPPFLAFWLQRTKESLCDVNFILFINIIRILLKKLDPRQINFNNSSQYRRLSKSTLLLIPLFGMHYILFNFLPDYTNVGVRLYLELCIGSFQLLLRSHFHPKWTSWLLVLPSDLRFEWFTLLIRGTMYIFETHWQSELCPPRSRCPSSPFCTTCL</sequence>
<dbReference type="InterPro" id="IPR017981">
    <property type="entry name" value="GPCR_2-like_7TM"/>
</dbReference>
<keyword evidence="2 8" id="KW-0812">Transmembrane</keyword>
<evidence type="ECO:0000256" key="5">
    <source>
        <dbReference type="ARBA" id="ARBA00023136"/>
    </source>
</evidence>
<keyword evidence="3 8" id="KW-1133">Transmembrane helix</keyword>
<evidence type="ECO:0000256" key="6">
    <source>
        <dbReference type="ARBA" id="ARBA00023170"/>
    </source>
</evidence>
<dbReference type="GO" id="GO:0016520">
    <property type="term" value="F:growth hormone-releasing hormone receptor activity"/>
    <property type="evidence" value="ECO:0007669"/>
    <property type="project" value="TreeGrafter"/>
</dbReference>
<keyword evidence="11" id="KW-1185">Reference proteome</keyword>
<evidence type="ECO:0000256" key="4">
    <source>
        <dbReference type="ARBA" id="ARBA00023040"/>
    </source>
</evidence>
<dbReference type="Pfam" id="PF00002">
    <property type="entry name" value="7tm_2"/>
    <property type="match status" value="1"/>
</dbReference>
<dbReference type="InterPro" id="IPR000832">
    <property type="entry name" value="GPCR_2_secretin-like"/>
</dbReference>
<dbReference type="Ensembl" id="ENSVKKT00000022809.1">
    <property type="protein sequence ID" value="ENSVKKP00000022255.1"/>
    <property type="gene ID" value="ENSVKKG00000014524.1"/>
</dbReference>